<dbReference type="InterPro" id="IPR045619">
    <property type="entry name" value="DUF6443"/>
</dbReference>
<evidence type="ECO:0000313" key="3">
    <source>
        <dbReference type="EMBL" id="SHF62692.1"/>
    </source>
</evidence>
<gene>
    <name evidence="3" type="ORF">SAMN05443633_105173</name>
</gene>
<dbReference type="SUPFAM" id="SSF53474">
    <property type="entry name" value="alpha/beta-Hydrolases"/>
    <property type="match status" value="1"/>
</dbReference>
<dbReference type="RefSeq" id="WP_072957664.1">
    <property type="nucleotide sequence ID" value="NZ_FQUT01000005.1"/>
</dbReference>
<sequence>MKTNIITKASLVLGLMVTVLSFAQSTNENFIQSKKCLNDDCSRKSETITYFDGFGRAKQIIDVKSTPTAKDLVTAVTYDGYGRRAKDILPVPVATQNSAIHTGITNESAANTYYGVSNAFSEKELENSPLDRVLQQAKPGEPWKKSSGHTQKFQYEANSGSEVKKFKTVTSINTISGISSTVSELSVSADNSGFYPASTLYKNTVTDEDGNPVIRFQNGKGQTVMIRRNDGSQNVDTYYVYNEYDQLAFVLSPKAVQQITQNNNVITEAILNELCYQYRYDGQDREVEKKIPGKDWEFTVYDKHDRIVLTQDGSLRITNNTFGNRGWLFAKYDEFGRVAFTGFYPNLDSRSAIQNQVNNSSSIESRLAVPIVISGGNLYYRNLGFPSANITVLTANYYDTYPSEAPSVPPTILGQPTMSQILSSTDDASTNDALTATYVKNIEDNNWTKTYNYYDSMGRQIASNSVNHLGGYTNTETELDFAGSPLRKNTYHLRKQGEIGVTVKERFLYDTQNRLVQHFHQVDNNDEELLAENTYDELSQLINKKVGSTSGSVPLQSIDYDYDINGWLTDINKNQMSVGNLDGKLFSYKIKYASRDGIQNPDTAQFPGRNVLPKYNGNIAEVDWRAVENIGVNPPLTPKRYGYAFDKMDRLLAGYYQNPDNPYSKENTESLTYDLNGNISDLYRTSKAEYGNTTATVIDNLQYTYNGNKALNIKDNSGNPTGYEGTAGFPIDYDVNGNMTNMMDKNITGIGYNYLNLPNAVHIGFGQITNDISTKYRADGVKVRNESLKMSIGIAGTTSSKETTDYLDGFQYLNVTSSGPGGSDPGESPEMRMLKRAYEPEAFTPVGILEPTVEPTFLNVPKTAELKFFPTAEGFYDYTKNQYIYQYKDQLGNVRVSFAKNSSGTLELVDNNDYYPFGMNHLKTGLSYFRQGSYKNYKMQEQELQETGFYAYKWRNYMPDVGRFFNIDPLSEKYNTWSVYAFSGNRVIDARELEGLEPLVINRTTKNLVLVNQGWIRANPPNGATQAQNFGKVNKDGGIDYDGLGVINNLNSKTNQVGVFGSSSTENTKNDILTSIKSFRKQSPNGKLIMVGHSRGADNFIELAQENPDIKIDLLFTLDIADDWDSDQIPSNVKKAINYYNKNDGFLGSSIGGEDIEADDPSKTTILNVPVSASHTEIDNKYKYNAYNAVVNELNKKPNNETKKK</sequence>
<dbReference type="InterPro" id="IPR050708">
    <property type="entry name" value="T6SS_VgrG/RHS"/>
</dbReference>
<dbReference type="Proteomes" id="UP000184518">
    <property type="component" value="Unassembled WGS sequence"/>
</dbReference>
<evidence type="ECO:0000313" key="4">
    <source>
        <dbReference type="Proteomes" id="UP000184518"/>
    </source>
</evidence>
<keyword evidence="4" id="KW-1185">Reference proteome</keyword>
<dbReference type="Gene3D" id="2.180.10.10">
    <property type="entry name" value="RHS repeat-associated core"/>
    <property type="match status" value="1"/>
</dbReference>
<organism evidence="3 4">
    <name type="scientific">Chryseobacterium arachidis</name>
    <dbReference type="NCBI Taxonomy" id="1416778"/>
    <lineage>
        <taxon>Bacteria</taxon>
        <taxon>Pseudomonadati</taxon>
        <taxon>Bacteroidota</taxon>
        <taxon>Flavobacteriia</taxon>
        <taxon>Flavobacteriales</taxon>
        <taxon>Weeksellaceae</taxon>
        <taxon>Chryseobacterium group</taxon>
        <taxon>Chryseobacterium</taxon>
    </lineage>
</organism>
<dbReference type="NCBIfam" id="TIGR03696">
    <property type="entry name" value="Rhs_assc_core"/>
    <property type="match status" value="1"/>
</dbReference>
<dbReference type="InterPro" id="IPR022385">
    <property type="entry name" value="Rhs_assc_core"/>
</dbReference>
<dbReference type="STRING" id="1416778.SAMN05443633_105173"/>
<protein>
    <submittedName>
        <fullName evidence="3">RHS repeat-associated core domain-containing protein</fullName>
    </submittedName>
</protein>
<reference evidence="4" key="1">
    <citation type="submission" date="2016-11" db="EMBL/GenBank/DDBJ databases">
        <authorList>
            <person name="Varghese N."/>
            <person name="Submissions S."/>
        </authorList>
    </citation>
    <scope>NUCLEOTIDE SEQUENCE [LARGE SCALE GENOMIC DNA]</scope>
    <source>
        <strain evidence="4">DSM 27619</strain>
    </source>
</reference>
<feature type="signal peptide" evidence="1">
    <location>
        <begin position="1"/>
        <end position="23"/>
    </location>
</feature>
<dbReference type="Pfam" id="PF20041">
    <property type="entry name" value="DUF6443"/>
    <property type="match status" value="1"/>
</dbReference>
<dbReference type="AlphaFoldDB" id="A0A1M5D7Q1"/>
<accession>A0A1M5D7Q1</accession>
<feature type="chain" id="PRO_5013359168" evidence="1">
    <location>
        <begin position="24"/>
        <end position="1205"/>
    </location>
</feature>
<dbReference type="PANTHER" id="PTHR32305">
    <property type="match status" value="1"/>
</dbReference>
<proteinExistence type="predicted"/>
<name>A0A1M5D7Q1_9FLAO</name>
<evidence type="ECO:0000256" key="1">
    <source>
        <dbReference type="SAM" id="SignalP"/>
    </source>
</evidence>
<dbReference type="InterPro" id="IPR029058">
    <property type="entry name" value="AB_hydrolase_fold"/>
</dbReference>
<dbReference type="EMBL" id="FQUT01000005">
    <property type="protein sequence ID" value="SHF62692.1"/>
    <property type="molecule type" value="Genomic_DNA"/>
</dbReference>
<evidence type="ECO:0000259" key="2">
    <source>
        <dbReference type="Pfam" id="PF20041"/>
    </source>
</evidence>
<dbReference type="OrthoDB" id="2972467at2"/>
<dbReference type="PANTHER" id="PTHR32305:SF15">
    <property type="entry name" value="PROTEIN RHSA-RELATED"/>
    <property type="match status" value="1"/>
</dbReference>
<keyword evidence="1" id="KW-0732">Signal</keyword>
<feature type="domain" description="DUF6443" evidence="2">
    <location>
        <begin position="34"/>
        <end position="156"/>
    </location>
</feature>